<protein>
    <submittedName>
        <fullName evidence="1">Uncharacterized protein</fullName>
    </submittedName>
</protein>
<feature type="non-terminal residue" evidence="1">
    <location>
        <position position="1"/>
    </location>
</feature>
<organism evidence="1">
    <name type="scientific">marine sediment metagenome</name>
    <dbReference type="NCBI Taxonomy" id="412755"/>
    <lineage>
        <taxon>unclassified sequences</taxon>
        <taxon>metagenomes</taxon>
        <taxon>ecological metagenomes</taxon>
    </lineage>
</organism>
<accession>A0A0F9HIE3</accession>
<proteinExistence type="predicted"/>
<evidence type="ECO:0000313" key="1">
    <source>
        <dbReference type="EMBL" id="KKL81420.1"/>
    </source>
</evidence>
<comment type="caution">
    <text evidence="1">The sequence shown here is derived from an EMBL/GenBank/DDBJ whole genome shotgun (WGS) entry which is preliminary data.</text>
</comment>
<gene>
    <name evidence="1" type="ORF">LCGC14_1994880</name>
</gene>
<reference evidence="1" key="1">
    <citation type="journal article" date="2015" name="Nature">
        <title>Complex archaea that bridge the gap between prokaryotes and eukaryotes.</title>
        <authorList>
            <person name="Spang A."/>
            <person name="Saw J.H."/>
            <person name="Jorgensen S.L."/>
            <person name="Zaremba-Niedzwiedzka K."/>
            <person name="Martijn J."/>
            <person name="Lind A.E."/>
            <person name="van Eijk R."/>
            <person name="Schleper C."/>
            <person name="Guy L."/>
            <person name="Ettema T.J."/>
        </authorList>
    </citation>
    <scope>NUCLEOTIDE SEQUENCE</scope>
</reference>
<sequence>TNKVRYNHHCGGGETGQTLRECHDLGIEPLKIVDSSCRGVHYNICSSAYDCAELENKGICWTECTLDPQ</sequence>
<name>A0A0F9HIE3_9ZZZZ</name>
<dbReference type="EMBL" id="LAZR01022567">
    <property type="protein sequence ID" value="KKL81420.1"/>
    <property type="molecule type" value="Genomic_DNA"/>
</dbReference>
<dbReference type="AlphaFoldDB" id="A0A0F9HIE3"/>